<keyword evidence="13" id="KW-1185">Reference proteome</keyword>
<protein>
    <recommendedName>
        <fullName evidence="11">Murein endopeptidase K</fullName>
    </recommendedName>
</protein>
<dbReference type="InterPro" id="IPR010275">
    <property type="entry name" value="MepK"/>
</dbReference>
<dbReference type="EMBL" id="JAHCDA010000002">
    <property type="protein sequence ID" value="MBS7811390.1"/>
    <property type="molecule type" value="Genomic_DNA"/>
</dbReference>
<evidence type="ECO:0000256" key="2">
    <source>
        <dbReference type="ARBA" id="ARBA00004776"/>
    </source>
</evidence>
<name>A0ABS5QCI8_9PROT</name>
<reference evidence="12 13" key="1">
    <citation type="submission" date="2021-05" db="EMBL/GenBank/DDBJ databases">
        <title>Roseococcus sp. XZZS9, whole genome shotgun sequencing project.</title>
        <authorList>
            <person name="Zhao G."/>
            <person name="Shen L."/>
        </authorList>
    </citation>
    <scope>NUCLEOTIDE SEQUENCE [LARGE SCALE GENOMIC DNA]</scope>
    <source>
        <strain evidence="12 13">XZZS9</strain>
    </source>
</reference>
<evidence type="ECO:0000313" key="12">
    <source>
        <dbReference type="EMBL" id="MBS7811390.1"/>
    </source>
</evidence>
<keyword evidence="6" id="KW-0378">Hydrolase</keyword>
<evidence type="ECO:0000256" key="10">
    <source>
        <dbReference type="ARBA" id="ARBA00093448"/>
    </source>
</evidence>
<comment type="similarity">
    <text evidence="10">Belongs to the peptidase M15 family.</text>
</comment>
<keyword evidence="4" id="KW-0479">Metal-binding</keyword>
<evidence type="ECO:0000256" key="3">
    <source>
        <dbReference type="ARBA" id="ARBA00022670"/>
    </source>
</evidence>
<dbReference type="InterPro" id="IPR009045">
    <property type="entry name" value="Zn_M74/Hedgehog-like"/>
</dbReference>
<evidence type="ECO:0000256" key="4">
    <source>
        <dbReference type="ARBA" id="ARBA00022723"/>
    </source>
</evidence>
<evidence type="ECO:0000256" key="7">
    <source>
        <dbReference type="ARBA" id="ARBA00022833"/>
    </source>
</evidence>
<dbReference type="Gene3D" id="3.30.1380.10">
    <property type="match status" value="1"/>
</dbReference>
<dbReference type="RefSeq" id="WP_213670073.1">
    <property type="nucleotide sequence ID" value="NZ_JAHCDA010000002.1"/>
</dbReference>
<comment type="pathway">
    <text evidence="2">Cell wall biogenesis; cell wall polysaccharide biosynthesis.</text>
</comment>
<evidence type="ECO:0000256" key="9">
    <source>
        <dbReference type="ARBA" id="ARBA00023316"/>
    </source>
</evidence>
<dbReference type="Pfam" id="PF05951">
    <property type="entry name" value="Peptidase_M15_2"/>
    <property type="match status" value="1"/>
</dbReference>
<gene>
    <name evidence="12" type="ORF">KHU32_10605</name>
</gene>
<evidence type="ECO:0000256" key="11">
    <source>
        <dbReference type="ARBA" id="ARBA00093666"/>
    </source>
</evidence>
<accession>A0ABS5QCI8</accession>
<sequence>MRLFQHSCPACDGLDSAECGGVSRRGALGAIVGLGFAAMAPQAIAQRLGNGGMRSISIRRMQTGEAFEGVYWRDGRYDRDALQRLDWVLRDPGMTEATPMDPRLFDVLNLVRSHLESTDAWEVISGYRAPETNAARARQSRRVSRASLHMSGMACDCRLPGRNSLGIARLAADMQTGGVGLYRRDGFVHLDCGPSRRW</sequence>
<keyword evidence="8" id="KW-0482">Metalloprotease</keyword>
<dbReference type="PANTHER" id="PTHR37425:SF1">
    <property type="entry name" value="OUTER MEMBRANE PROTEIN"/>
    <property type="match status" value="1"/>
</dbReference>
<dbReference type="PANTHER" id="PTHR37425">
    <property type="match status" value="1"/>
</dbReference>
<dbReference type="SUPFAM" id="SSF55166">
    <property type="entry name" value="Hedgehog/DD-peptidase"/>
    <property type="match status" value="1"/>
</dbReference>
<keyword evidence="5" id="KW-0732">Signal</keyword>
<keyword evidence="9" id="KW-0961">Cell wall biogenesis/degradation</keyword>
<comment type="cofactor">
    <cofactor evidence="1">
        <name>Zn(2+)</name>
        <dbReference type="ChEBI" id="CHEBI:29105"/>
    </cofactor>
</comment>
<evidence type="ECO:0000313" key="13">
    <source>
        <dbReference type="Proteomes" id="UP000766336"/>
    </source>
</evidence>
<dbReference type="Proteomes" id="UP000766336">
    <property type="component" value="Unassembled WGS sequence"/>
</dbReference>
<organism evidence="12 13">
    <name type="scientific">Roseococcus pinisoli</name>
    <dbReference type="NCBI Taxonomy" id="2835040"/>
    <lineage>
        <taxon>Bacteria</taxon>
        <taxon>Pseudomonadati</taxon>
        <taxon>Pseudomonadota</taxon>
        <taxon>Alphaproteobacteria</taxon>
        <taxon>Acetobacterales</taxon>
        <taxon>Roseomonadaceae</taxon>
        <taxon>Roseococcus</taxon>
    </lineage>
</organism>
<evidence type="ECO:0000256" key="5">
    <source>
        <dbReference type="ARBA" id="ARBA00022729"/>
    </source>
</evidence>
<evidence type="ECO:0000256" key="1">
    <source>
        <dbReference type="ARBA" id="ARBA00001947"/>
    </source>
</evidence>
<keyword evidence="7" id="KW-0862">Zinc</keyword>
<evidence type="ECO:0000256" key="6">
    <source>
        <dbReference type="ARBA" id="ARBA00022801"/>
    </source>
</evidence>
<proteinExistence type="inferred from homology"/>
<keyword evidence="3" id="KW-0645">Protease</keyword>
<evidence type="ECO:0000256" key="8">
    <source>
        <dbReference type="ARBA" id="ARBA00023049"/>
    </source>
</evidence>
<comment type="caution">
    <text evidence="12">The sequence shown here is derived from an EMBL/GenBank/DDBJ whole genome shotgun (WGS) entry which is preliminary data.</text>
</comment>